<feature type="compositionally biased region" description="Basic and acidic residues" evidence="1">
    <location>
        <begin position="442"/>
        <end position="454"/>
    </location>
</feature>
<feature type="compositionally biased region" description="Basic and acidic residues" evidence="1">
    <location>
        <begin position="12"/>
        <end position="21"/>
    </location>
</feature>
<feature type="compositionally biased region" description="Polar residues" evidence="1">
    <location>
        <begin position="312"/>
        <end position="328"/>
    </location>
</feature>
<dbReference type="GeneID" id="63749278"/>
<keyword evidence="3" id="KW-1185">Reference proteome</keyword>
<feature type="compositionally biased region" description="Basic and acidic residues" evidence="1">
    <location>
        <begin position="169"/>
        <end position="193"/>
    </location>
</feature>
<dbReference type="Proteomes" id="UP000184383">
    <property type="component" value="Unassembled WGS sequence"/>
</dbReference>
<accession>A0A1L9R3T2</accession>
<dbReference type="AlphaFoldDB" id="A0A1L9R3T2"/>
<feature type="compositionally biased region" description="Basic and acidic residues" evidence="1">
    <location>
        <begin position="255"/>
        <end position="265"/>
    </location>
</feature>
<feature type="region of interest" description="Disordered" evidence="1">
    <location>
        <begin position="1"/>
        <end position="518"/>
    </location>
</feature>
<feature type="compositionally biased region" description="Polar residues" evidence="1">
    <location>
        <begin position="227"/>
        <end position="238"/>
    </location>
</feature>
<feature type="compositionally biased region" description="Polar residues" evidence="1">
    <location>
        <begin position="389"/>
        <end position="402"/>
    </location>
</feature>
<dbReference type="EMBL" id="KV878220">
    <property type="protein sequence ID" value="OJJ29579.1"/>
    <property type="molecule type" value="Genomic_DNA"/>
</dbReference>
<feature type="compositionally biased region" description="Polar residues" evidence="1">
    <location>
        <begin position="488"/>
        <end position="498"/>
    </location>
</feature>
<protein>
    <submittedName>
        <fullName evidence="2">Uncharacterized protein</fullName>
    </submittedName>
</protein>
<feature type="compositionally biased region" description="Basic and acidic residues" evidence="1">
    <location>
        <begin position="284"/>
        <end position="294"/>
    </location>
</feature>
<evidence type="ECO:0000313" key="2">
    <source>
        <dbReference type="EMBL" id="OJJ29579.1"/>
    </source>
</evidence>
<organism evidence="2 3">
    <name type="scientific">Aspergillus wentii DTO 134E9</name>
    <dbReference type="NCBI Taxonomy" id="1073089"/>
    <lineage>
        <taxon>Eukaryota</taxon>
        <taxon>Fungi</taxon>
        <taxon>Dikarya</taxon>
        <taxon>Ascomycota</taxon>
        <taxon>Pezizomycotina</taxon>
        <taxon>Eurotiomycetes</taxon>
        <taxon>Eurotiomycetidae</taxon>
        <taxon>Eurotiales</taxon>
        <taxon>Aspergillaceae</taxon>
        <taxon>Aspergillus</taxon>
        <taxon>Aspergillus subgen. Cremei</taxon>
    </lineage>
</organism>
<feature type="compositionally biased region" description="Polar residues" evidence="1">
    <location>
        <begin position="22"/>
        <end position="61"/>
    </location>
</feature>
<feature type="compositionally biased region" description="Basic and acidic residues" evidence="1">
    <location>
        <begin position="473"/>
        <end position="487"/>
    </location>
</feature>
<feature type="compositionally biased region" description="Polar residues" evidence="1">
    <location>
        <begin position="194"/>
        <end position="216"/>
    </location>
</feature>
<name>A0A1L9R3T2_ASPWE</name>
<dbReference type="VEuPathDB" id="FungiDB:ASPWEDRAFT_305696"/>
<proteinExistence type="predicted"/>
<gene>
    <name evidence="2" type="ORF">ASPWEDRAFT_305696</name>
</gene>
<evidence type="ECO:0000313" key="3">
    <source>
        <dbReference type="Proteomes" id="UP000184383"/>
    </source>
</evidence>
<dbReference type="RefSeq" id="XP_040683256.1">
    <property type="nucleotide sequence ID" value="XM_040833430.1"/>
</dbReference>
<feature type="compositionally biased region" description="Low complexity" evidence="1">
    <location>
        <begin position="140"/>
        <end position="152"/>
    </location>
</feature>
<sequence>MDSSPSEPVQGSHKETHENRPQTRSVTRANSSCGPSNSASHSHSLAQSPGAGQQTNGPSSTEPRKTPGRRPQTRSATEAETLRESSTPPSKSPNNPPESASTVDRIDTSTDATHASSARQGGVIRQEPHGKHPQTRSKMKSQSSHELSSSASDPIEGESTQCCEMSSQTKKEIPAAKESPYKKDQVQFDHDPRSSSQNVLASESSTSNTQPATQAMGTFEEQEVRSKVTSQNFKSAQSVPKLISRAQPQSAEVGKALDSRQKADDASDSGSVEEKPTKSPGKRSLGESDKKFEALHVSSKPPSDSFAHAQPESASTDDVVKQTDSQRFTGKRPALVPESDDEPSKVQRTNGWRPVDGCIPEDHNTGSHRWPPQASESSPFNYKCEVKTEQSAGSLNPVSGSVTHAEPKSASTTKVVNNRYSFSEGSPLKPEDNNEQTTNKKMQVDDKMDLDPRTAPRQASVEGESSTANAQPSKDETVPVEEQKEASKMNSQDPNRIQTGPGHTGKAKYIPGKTTRDGAEICGYQAIKPKKGPVRMQ</sequence>
<feature type="compositionally biased region" description="Polar residues" evidence="1">
    <location>
        <begin position="463"/>
        <end position="472"/>
    </location>
</feature>
<feature type="compositionally biased region" description="Polar residues" evidence="1">
    <location>
        <begin position="409"/>
        <end position="424"/>
    </location>
</feature>
<feature type="compositionally biased region" description="Polar residues" evidence="1">
    <location>
        <begin position="158"/>
        <end position="168"/>
    </location>
</feature>
<evidence type="ECO:0000256" key="1">
    <source>
        <dbReference type="SAM" id="MobiDB-lite"/>
    </source>
</evidence>
<reference evidence="3" key="1">
    <citation type="journal article" date="2017" name="Genome Biol.">
        <title>Comparative genomics reveals high biological diversity and specific adaptations in the industrially and medically important fungal genus Aspergillus.</title>
        <authorList>
            <person name="de Vries R.P."/>
            <person name="Riley R."/>
            <person name="Wiebenga A."/>
            <person name="Aguilar-Osorio G."/>
            <person name="Amillis S."/>
            <person name="Uchima C.A."/>
            <person name="Anderluh G."/>
            <person name="Asadollahi M."/>
            <person name="Askin M."/>
            <person name="Barry K."/>
            <person name="Battaglia E."/>
            <person name="Bayram O."/>
            <person name="Benocci T."/>
            <person name="Braus-Stromeyer S.A."/>
            <person name="Caldana C."/>
            <person name="Canovas D."/>
            <person name="Cerqueira G.C."/>
            <person name="Chen F."/>
            <person name="Chen W."/>
            <person name="Choi C."/>
            <person name="Clum A."/>
            <person name="Dos Santos R.A."/>
            <person name="Damasio A.R."/>
            <person name="Diallinas G."/>
            <person name="Emri T."/>
            <person name="Fekete E."/>
            <person name="Flipphi M."/>
            <person name="Freyberg S."/>
            <person name="Gallo A."/>
            <person name="Gournas C."/>
            <person name="Habgood R."/>
            <person name="Hainaut M."/>
            <person name="Harispe M.L."/>
            <person name="Henrissat B."/>
            <person name="Hilden K.S."/>
            <person name="Hope R."/>
            <person name="Hossain A."/>
            <person name="Karabika E."/>
            <person name="Karaffa L."/>
            <person name="Karanyi Z."/>
            <person name="Krasevec N."/>
            <person name="Kuo A."/>
            <person name="Kusch H."/>
            <person name="LaButti K."/>
            <person name="Lagendijk E.L."/>
            <person name="Lapidus A."/>
            <person name="Levasseur A."/>
            <person name="Lindquist E."/>
            <person name="Lipzen A."/>
            <person name="Logrieco A.F."/>
            <person name="MacCabe A."/>
            <person name="Maekelae M.R."/>
            <person name="Malavazi I."/>
            <person name="Melin P."/>
            <person name="Meyer V."/>
            <person name="Mielnichuk N."/>
            <person name="Miskei M."/>
            <person name="Molnar A.P."/>
            <person name="Mule G."/>
            <person name="Ngan C.Y."/>
            <person name="Orejas M."/>
            <person name="Orosz E."/>
            <person name="Ouedraogo J.P."/>
            <person name="Overkamp K.M."/>
            <person name="Park H.-S."/>
            <person name="Perrone G."/>
            <person name="Piumi F."/>
            <person name="Punt P.J."/>
            <person name="Ram A.F."/>
            <person name="Ramon A."/>
            <person name="Rauscher S."/>
            <person name="Record E."/>
            <person name="Riano-Pachon D.M."/>
            <person name="Robert V."/>
            <person name="Roehrig J."/>
            <person name="Ruller R."/>
            <person name="Salamov A."/>
            <person name="Salih N.S."/>
            <person name="Samson R.A."/>
            <person name="Sandor E."/>
            <person name="Sanguinetti M."/>
            <person name="Schuetze T."/>
            <person name="Sepcic K."/>
            <person name="Shelest E."/>
            <person name="Sherlock G."/>
            <person name="Sophianopoulou V."/>
            <person name="Squina F.M."/>
            <person name="Sun H."/>
            <person name="Susca A."/>
            <person name="Todd R.B."/>
            <person name="Tsang A."/>
            <person name="Unkles S.E."/>
            <person name="van de Wiele N."/>
            <person name="van Rossen-Uffink D."/>
            <person name="Oliveira J.V."/>
            <person name="Vesth T.C."/>
            <person name="Visser J."/>
            <person name="Yu J.-H."/>
            <person name="Zhou M."/>
            <person name="Andersen M.R."/>
            <person name="Archer D.B."/>
            <person name="Baker S.E."/>
            <person name="Benoit I."/>
            <person name="Brakhage A.A."/>
            <person name="Braus G.H."/>
            <person name="Fischer R."/>
            <person name="Frisvad J.C."/>
            <person name="Goldman G.H."/>
            <person name="Houbraken J."/>
            <person name="Oakley B."/>
            <person name="Pocsi I."/>
            <person name="Scazzocchio C."/>
            <person name="Seiboth B."/>
            <person name="vanKuyk P.A."/>
            <person name="Wortman J."/>
            <person name="Dyer P.S."/>
            <person name="Grigoriev I.V."/>
        </authorList>
    </citation>
    <scope>NUCLEOTIDE SEQUENCE [LARGE SCALE GENOMIC DNA]</scope>
    <source>
        <strain evidence="3">DTO 134E9</strain>
    </source>
</reference>
<feature type="compositionally biased region" description="Polar residues" evidence="1">
    <location>
        <begin position="109"/>
        <end position="119"/>
    </location>
</feature>